<sequence>MSEYYELTNRAATSCDFAGNATVNSAAPASVSGANAAASSCLSNPSATFTPSSPATNGGSSGSNGSGSGSGSSNNNNAAVALLGGSPGALVGLAVAFVFGALGSVLTIA</sequence>
<dbReference type="EMBL" id="JANSHE010005912">
    <property type="protein sequence ID" value="KAJ2968823.1"/>
    <property type="molecule type" value="Genomic_DNA"/>
</dbReference>
<evidence type="ECO:0000313" key="2">
    <source>
        <dbReference type="Proteomes" id="UP001144978"/>
    </source>
</evidence>
<keyword evidence="2" id="KW-1185">Reference proteome</keyword>
<comment type="caution">
    <text evidence="1">The sequence shown here is derived from an EMBL/GenBank/DDBJ whole genome shotgun (WGS) entry which is preliminary data.</text>
</comment>
<protein>
    <submittedName>
        <fullName evidence="1">Uncharacterized protein</fullName>
    </submittedName>
</protein>
<accession>A0ACC1MRH4</accession>
<gene>
    <name evidence="1" type="ORF">NUW54_g13106</name>
</gene>
<reference evidence="1" key="1">
    <citation type="submission" date="2022-08" db="EMBL/GenBank/DDBJ databases">
        <title>Genome Sequence of Pycnoporus sanguineus.</title>
        <authorList>
            <person name="Buettner E."/>
        </authorList>
    </citation>
    <scope>NUCLEOTIDE SEQUENCE</scope>
    <source>
        <strain evidence="1">CG-C14</strain>
    </source>
</reference>
<dbReference type="Proteomes" id="UP001144978">
    <property type="component" value="Unassembled WGS sequence"/>
</dbReference>
<organism evidence="1 2">
    <name type="scientific">Trametes sanguinea</name>
    <dbReference type="NCBI Taxonomy" id="158606"/>
    <lineage>
        <taxon>Eukaryota</taxon>
        <taxon>Fungi</taxon>
        <taxon>Dikarya</taxon>
        <taxon>Basidiomycota</taxon>
        <taxon>Agaricomycotina</taxon>
        <taxon>Agaricomycetes</taxon>
        <taxon>Polyporales</taxon>
        <taxon>Polyporaceae</taxon>
        <taxon>Trametes</taxon>
    </lineage>
</organism>
<name>A0ACC1MRH4_9APHY</name>
<proteinExistence type="predicted"/>
<evidence type="ECO:0000313" key="1">
    <source>
        <dbReference type="EMBL" id="KAJ2968823.1"/>
    </source>
</evidence>